<dbReference type="InterPro" id="IPR058811">
    <property type="entry name" value="DUF8073_N"/>
</dbReference>
<feature type="domain" description="DUF8073" evidence="2">
    <location>
        <begin position="289"/>
        <end position="353"/>
    </location>
</feature>
<evidence type="ECO:0000313" key="5">
    <source>
        <dbReference type="EMBL" id="MBX0324444.1"/>
    </source>
</evidence>
<evidence type="ECO:0000259" key="3">
    <source>
        <dbReference type="Pfam" id="PF26271"/>
    </source>
</evidence>
<evidence type="ECO:0000256" key="1">
    <source>
        <dbReference type="SAM" id="MobiDB-lite"/>
    </source>
</evidence>
<dbReference type="InterPro" id="IPR058810">
    <property type="entry name" value="DUF8073_C"/>
</dbReference>
<protein>
    <recommendedName>
        <fullName evidence="7">Halobacterial output domain-containing protein</fullName>
    </recommendedName>
</protein>
<dbReference type="Pfam" id="PF26271">
    <property type="entry name" value="DUF8073_M"/>
    <property type="match status" value="1"/>
</dbReference>
<dbReference type="Pfam" id="PF26272">
    <property type="entry name" value="DUF8073_N"/>
    <property type="match status" value="1"/>
</dbReference>
<dbReference type="Proteomes" id="UP001430377">
    <property type="component" value="Unassembled WGS sequence"/>
</dbReference>
<evidence type="ECO:0000259" key="2">
    <source>
        <dbReference type="Pfam" id="PF26270"/>
    </source>
</evidence>
<keyword evidence="6" id="KW-1185">Reference proteome</keyword>
<evidence type="ECO:0000313" key="6">
    <source>
        <dbReference type="Proteomes" id="UP001430377"/>
    </source>
</evidence>
<comment type="caution">
    <text evidence="5">The sequence shown here is derived from an EMBL/GenBank/DDBJ whole genome shotgun (WGS) entry which is preliminary data.</text>
</comment>
<feature type="domain" description="DUF8073" evidence="4">
    <location>
        <begin position="4"/>
        <end position="116"/>
    </location>
</feature>
<dbReference type="AlphaFoldDB" id="A0AAW4PUX4"/>
<evidence type="ECO:0008006" key="7">
    <source>
        <dbReference type="Google" id="ProtNLM"/>
    </source>
</evidence>
<reference evidence="5 6" key="1">
    <citation type="submission" date="2021-06" db="EMBL/GenBank/DDBJ databases">
        <title>Halomicroarcula sp. a new haloarchaeum isolated from saline soil.</title>
        <authorList>
            <person name="Duran-Viseras A."/>
            <person name="Sanchez-Porro C."/>
            <person name="Ventosa A."/>
        </authorList>
    </citation>
    <scope>NUCLEOTIDE SEQUENCE [LARGE SCALE GENOMIC DNA]</scope>
    <source>
        <strain evidence="5 6">F13</strain>
    </source>
</reference>
<name>A0AAW4PUX4_9EURY</name>
<feature type="compositionally biased region" description="Acidic residues" evidence="1">
    <location>
        <begin position="164"/>
        <end position="173"/>
    </location>
</feature>
<organism evidence="5 6">
    <name type="scientific">Haloarcula rubra</name>
    <dbReference type="NCBI Taxonomy" id="2487747"/>
    <lineage>
        <taxon>Archaea</taxon>
        <taxon>Methanobacteriati</taxon>
        <taxon>Methanobacteriota</taxon>
        <taxon>Stenosarchaea group</taxon>
        <taxon>Halobacteria</taxon>
        <taxon>Halobacteriales</taxon>
        <taxon>Haloarculaceae</taxon>
        <taxon>Haloarcula</taxon>
    </lineage>
</organism>
<dbReference type="EMBL" id="RKLR01000006">
    <property type="protein sequence ID" value="MBX0324444.1"/>
    <property type="molecule type" value="Genomic_DNA"/>
</dbReference>
<dbReference type="Pfam" id="PF26270">
    <property type="entry name" value="DUF8073_C"/>
    <property type="match status" value="1"/>
</dbReference>
<dbReference type="InterPro" id="IPR058809">
    <property type="entry name" value="DUF8073_M"/>
</dbReference>
<feature type="domain" description="DUF8073" evidence="3">
    <location>
        <begin position="186"/>
        <end position="226"/>
    </location>
</feature>
<dbReference type="RefSeq" id="WP_220619395.1">
    <property type="nucleotide sequence ID" value="NZ_RKLR01000006.1"/>
</dbReference>
<proteinExistence type="predicted"/>
<sequence length="357" mass="38358">MGLQTSFGVLSEIVDQYESRGRTVRDVEATATDSDDGSLNVSMEVPVSLCAASGDDVHSDLTPKTATLTDGGGLQVEFSSSALASLPPTTAASISASEEAVRVEDGGIVLGVELTIDPAEETTADAVAVEDGVHDSGKVDQSTPEQTALDGGRADPSAPRSDSDDAQTEDERDELAAVRDDDVPPYEDTAYLERLYETCENFTEMSERIEMDVSSETVRRYMIEADVHDPTSYDTSTGVDTTDADANPVNPATDADQAVTAAPEDPMETIPDEQLVTDGLGLPENVHLEDIADAVVDSVTVYEVQRHLDLGRQQTQELLEELNLLDLVMRQLSDNPEQTVSYERVASRIRECTPRAA</sequence>
<evidence type="ECO:0000259" key="4">
    <source>
        <dbReference type="Pfam" id="PF26272"/>
    </source>
</evidence>
<accession>A0AAW4PUX4</accession>
<gene>
    <name evidence="5" type="ORF">EGH21_15550</name>
</gene>
<feature type="region of interest" description="Disordered" evidence="1">
    <location>
        <begin position="229"/>
        <end position="248"/>
    </location>
</feature>
<feature type="region of interest" description="Disordered" evidence="1">
    <location>
        <begin position="132"/>
        <end position="186"/>
    </location>
</feature>